<gene>
    <name evidence="3" type="ORF">CcaverHIS019_0112380</name>
</gene>
<feature type="transmembrane region" description="Helical" evidence="2">
    <location>
        <begin position="125"/>
        <end position="148"/>
    </location>
</feature>
<evidence type="ECO:0000256" key="1">
    <source>
        <dbReference type="SAM" id="MobiDB-lite"/>
    </source>
</evidence>
<feature type="transmembrane region" description="Helical" evidence="2">
    <location>
        <begin position="406"/>
        <end position="425"/>
    </location>
</feature>
<evidence type="ECO:0000313" key="3">
    <source>
        <dbReference type="EMBL" id="BEI88520.1"/>
    </source>
</evidence>
<name>A0AA48L0Q6_9TREE</name>
<dbReference type="EMBL" id="AP028212">
    <property type="protein sequence ID" value="BEI88520.1"/>
    <property type="molecule type" value="Genomic_DNA"/>
</dbReference>
<dbReference type="KEGG" id="ccac:CcaHIS019_0112380"/>
<dbReference type="Proteomes" id="UP001233271">
    <property type="component" value="Chromosome 1"/>
</dbReference>
<feature type="transmembrane region" description="Helical" evidence="2">
    <location>
        <begin position="468"/>
        <end position="490"/>
    </location>
</feature>
<dbReference type="PANTHER" id="PTHR36840">
    <property type="entry name" value="BLL5714 PROTEIN"/>
    <property type="match status" value="1"/>
</dbReference>
<feature type="transmembrane region" description="Helical" evidence="2">
    <location>
        <begin position="445"/>
        <end position="462"/>
    </location>
</feature>
<keyword evidence="4" id="KW-1185">Reference proteome</keyword>
<dbReference type="Pfam" id="PF06772">
    <property type="entry name" value="LtrA"/>
    <property type="match status" value="1"/>
</dbReference>
<evidence type="ECO:0000313" key="4">
    <source>
        <dbReference type="Proteomes" id="UP001233271"/>
    </source>
</evidence>
<feature type="transmembrane region" description="Helical" evidence="2">
    <location>
        <begin position="192"/>
        <end position="212"/>
    </location>
</feature>
<dbReference type="InterPro" id="IPR010640">
    <property type="entry name" value="Low_temperature_requirement_A"/>
</dbReference>
<keyword evidence="2" id="KW-0472">Membrane</keyword>
<feature type="transmembrane region" description="Helical" evidence="2">
    <location>
        <begin position="300"/>
        <end position="322"/>
    </location>
</feature>
<sequence>MASASSAAGTTLTPEKPRVAAPGADKYGELANNIVLLPPSAPAGQAKTGTLHREAAPHMPARTETFFDLIFIGLINRLATAIIDKPGGDAVARFVLTFYPAWAVWSEARRYGNVSGTDDLLHRSWVLIAMFGMVGYIGNASAIPLYAANAAEHDFSSSTVRAATAFWLVLRLIHACILAAQSWRMPKMRLGMAMWSSQILLPMFVYVSLCWVTSQKVQIAIAAVGMTLDQLPLDKLLYGFVSRLVVKHRTDSPANSTATVAHDEAGDGEWSHEKELSPKLGRFDSPPPGICLPAINIEHAVLRMGGFLGLIMGTTIVGLVYTATEGQVGASYRWGKACLGLMVAFGVNLIYGMPMERVNKFQHALRRSWWTAHLFLWLHWPLCASAIIMNAAAGRLANLETVPPPLVWYWGCGLGFTLFFMSLIASLHKDLRSWRASRLPRAVRLGIAFGCALALILSPLAANKVSPMGWLGIGAALVWVVVLTEAFGALHRSKGEDGPHSA</sequence>
<dbReference type="GeneID" id="85492391"/>
<accession>A0AA48L0Q6</accession>
<keyword evidence="2" id="KW-1133">Transmembrane helix</keyword>
<feature type="transmembrane region" description="Helical" evidence="2">
    <location>
        <begin position="334"/>
        <end position="353"/>
    </location>
</feature>
<evidence type="ECO:0000256" key="2">
    <source>
        <dbReference type="SAM" id="Phobius"/>
    </source>
</evidence>
<dbReference type="PANTHER" id="PTHR36840:SF1">
    <property type="entry name" value="BLL5714 PROTEIN"/>
    <property type="match status" value="1"/>
</dbReference>
<keyword evidence="2" id="KW-0812">Transmembrane</keyword>
<dbReference type="AlphaFoldDB" id="A0AA48L0Q6"/>
<feature type="region of interest" description="Disordered" evidence="1">
    <location>
        <begin position="1"/>
        <end position="23"/>
    </location>
</feature>
<protein>
    <submittedName>
        <fullName evidence="3">Uncharacterized protein</fullName>
    </submittedName>
</protein>
<reference evidence="3" key="1">
    <citation type="journal article" date="2023" name="BMC Genomics">
        <title>Chromosome-level genome assemblies of Cutaneotrichosporon spp. (Trichosporonales, Basidiomycota) reveal imbalanced evolution between nucleotide sequences and chromosome synteny.</title>
        <authorList>
            <person name="Kobayashi Y."/>
            <person name="Kayamori A."/>
            <person name="Aoki K."/>
            <person name="Shiwa Y."/>
            <person name="Matsutani M."/>
            <person name="Fujita N."/>
            <person name="Sugita T."/>
            <person name="Iwasaki W."/>
            <person name="Tanaka N."/>
            <person name="Takashima M."/>
        </authorList>
    </citation>
    <scope>NUCLEOTIDE SEQUENCE</scope>
    <source>
        <strain evidence="3">HIS019</strain>
    </source>
</reference>
<dbReference type="RefSeq" id="XP_060453786.1">
    <property type="nucleotide sequence ID" value="XM_060596832.1"/>
</dbReference>
<feature type="transmembrane region" description="Helical" evidence="2">
    <location>
        <begin position="374"/>
        <end position="394"/>
    </location>
</feature>
<organism evidence="3 4">
    <name type="scientific">Cutaneotrichosporon cavernicola</name>
    <dbReference type="NCBI Taxonomy" id="279322"/>
    <lineage>
        <taxon>Eukaryota</taxon>
        <taxon>Fungi</taxon>
        <taxon>Dikarya</taxon>
        <taxon>Basidiomycota</taxon>
        <taxon>Agaricomycotina</taxon>
        <taxon>Tremellomycetes</taxon>
        <taxon>Trichosporonales</taxon>
        <taxon>Trichosporonaceae</taxon>
        <taxon>Cutaneotrichosporon</taxon>
    </lineage>
</organism>
<proteinExistence type="predicted"/>